<evidence type="ECO:0000256" key="7">
    <source>
        <dbReference type="ARBA" id="ARBA00023242"/>
    </source>
</evidence>
<dbReference type="InterPro" id="IPR012677">
    <property type="entry name" value="Nucleotide-bd_a/b_plait_sf"/>
</dbReference>
<feature type="compositionally biased region" description="Basic and acidic residues" evidence="10">
    <location>
        <begin position="160"/>
        <end position="170"/>
    </location>
</feature>
<sequence>MPPRKKKTVKTPQKTKSSTPSSTAATINPTPTPPEPSLTSDAAAFNDLSAENDQRPLPKTGQGPEPEGEIENELDVNPSREPEAITTAPEASEPAAEEVPEAPGVNTAETTTAEPIEKPGTKTVLRVRKVVRKKIVKKLVPKGSVAAKKVNDLPELDDLVSSRETSEKDLNPNSVLDSSIQQDATKEAFKPDASQQLEPLNTVPEAEDNVEIKEKCLQMEAKDDVLKTRKVVRKKIVKKLVPKGSLAAKKVDAVPLQDGIVSLGENTEKYLSSLPSTIQQDAPVMTFNPDDSQQPEVKMEEDNKLESGKSDDNLEIKEECGQMESKDDNLESGKEGDGLEAAVVEQEVIGLSERMKRRKAEIFIGGLDRDAKEEDIRSVFGKVGEISELRMMMDGQTGKNKGYAFLRYVEPSQAKRAVAEFAKVEICGKICGAAAVQGNDTIFLGNIDKKWKKEDVFNILKEGGIENIDAITVVMDPKNTDCNRGFAFLELETNRDAQRAFKKLQMKDAFGKGRNIKVSWADSSRIPDEEDMQKVKSVYVEGAPDSWDEDRLKETFKKFGEIERIVLGRNIKSAKRRDIAFINYKTREAALLCVESFSSDELLDNGSKVSLKVTLAKRMQKANQNKGQKSAINNSLKEIYKPAQGLPSQDHSPTVLRTKRNVLALGDGMYSDLRGYPRARLNSSFGISGARGKEKSNASLRRDPSWKYSVQVDIGGAEKTYVYLKCNFCDKVVKGGVTRMKEHLSGSHKNVAPCANVPDKVKEEICAYMKKSITAKHLQQEQFDDRVEHGSYYGSESGKGSSSTIHSRGARGPMDQYMVNPGEDRGQTQMMPAAGTREGRRQVCLDIGRFFFENAIPFNVVTSPAYFNMLRSVGLYGRGLKAPSMYELRTWILKEELHNTEQSIEEIKQTWSETGVTIMSDGWSDMKSRSLINILVNNPYGTVFLRSVEVSDEVKNADFLFNLLDGVVEEIGELVVQVVTDNASAYKAAGHMLMEKRKHLYWTPCAAHCIDLILEQLGDLPQHKNALSKAKNITKFIYNHSWVLSLMRKFSKKEIIRPATIRFATSYLTLQSILDVRQPLEAMFTSTQWLNSAWGKKPEGKEVRRHILNDKFWATVTYAILSTRPSVQVLRLVDAEKKPAMGFIYNAMDEANELIAHNLGGEEASYREIWDIIDARWEVQLHRHLHAAAYYLNPQFQYSERKSSNPEVKLGLYHCMERLIPDLTVREIADLQLVLFRNREGFFVEWWIQFGDSTPELQSFAVRVLGLTCSSSGCERNWSTYSQVQTKRRNRLSTLRMNSLVYIMHNKRFRDRRLRNKGLKDDEDPLVCEDVASDNEWFIDDETDLPLSDLQLEDLSVDVLRGEADQGGASTSATPHTSTSSAAKGISIFLCAITLYIYPMMPPGGVGSSLHYQHQSVPVGYSTGSFYRSESNTDAYQIRQGVPPYSSSLYQRYQM</sequence>
<dbReference type="PANTHER" id="PTHR21245">
    <property type="entry name" value="HETEROGENEOUS NUCLEAR RIBONUCLEOPROTEIN"/>
    <property type="match status" value="1"/>
</dbReference>
<feature type="compositionally biased region" description="Low complexity" evidence="10">
    <location>
        <begin position="10"/>
        <end position="29"/>
    </location>
</feature>
<evidence type="ECO:0000256" key="8">
    <source>
        <dbReference type="PROSITE-ProRule" id="PRU00027"/>
    </source>
</evidence>
<dbReference type="InterPro" id="IPR012337">
    <property type="entry name" value="RNaseH-like_sf"/>
</dbReference>
<feature type="region of interest" description="Disordered" evidence="10">
    <location>
        <begin position="282"/>
        <end position="315"/>
    </location>
</feature>
<dbReference type="Pfam" id="PF05699">
    <property type="entry name" value="Dimer_Tnp_hAT"/>
    <property type="match status" value="1"/>
</dbReference>
<feature type="compositionally biased region" description="Basic and acidic residues" evidence="10">
    <location>
        <begin position="297"/>
        <end position="315"/>
    </location>
</feature>
<dbReference type="SUPFAM" id="SSF54928">
    <property type="entry name" value="RNA-binding domain, RBD"/>
    <property type="match status" value="2"/>
</dbReference>
<feature type="compositionally biased region" description="Low complexity" evidence="10">
    <location>
        <begin position="84"/>
        <end position="94"/>
    </location>
</feature>
<proteinExistence type="predicted"/>
<feature type="region of interest" description="Disordered" evidence="10">
    <location>
        <begin position="789"/>
        <end position="814"/>
    </location>
</feature>
<dbReference type="GO" id="GO:0003723">
    <property type="term" value="F:RNA binding"/>
    <property type="evidence" value="ECO:0007669"/>
    <property type="project" value="UniProtKB-UniRule"/>
</dbReference>
<comment type="caution">
    <text evidence="13">The sequence shown here is derived from an EMBL/GenBank/DDBJ whole genome shotgun (WGS) entry which is preliminary data.</text>
</comment>
<dbReference type="GO" id="GO:0003677">
    <property type="term" value="F:DNA binding"/>
    <property type="evidence" value="ECO:0007669"/>
    <property type="project" value="UniProtKB-KW"/>
</dbReference>
<dbReference type="GO" id="GO:0005634">
    <property type="term" value="C:nucleus"/>
    <property type="evidence" value="ECO:0007669"/>
    <property type="project" value="UniProtKB-SubCell"/>
</dbReference>
<accession>A0ABD0UGE9</accession>
<evidence type="ECO:0000256" key="5">
    <source>
        <dbReference type="ARBA" id="ARBA00022884"/>
    </source>
</evidence>
<dbReference type="InterPro" id="IPR003656">
    <property type="entry name" value="Znf_BED"/>
</dbReference>
<dbReference type="PROSITE" id="PS50808">
    <property type="entry name" value="ZF_BED"/>
    <property type="match status" value="1"/>
</dbReference>
<dbReference type="PROSITE" id="PS50102">
    <property type="entry name" value="RRM"/>
    <property type="match status" value="3"/>
</dbReference>
<dbReference type="CDD" id="cd00590">
    <property type="entry name" value="RRM_SF"/>
    <property type="match status" value="2"/>
</dbReference>
<feature type="region of interest" description="Disordered" evidence="10">
    <location>
        <begin position="151"/>
        <end position="177"/>
    </location>
</feature>
<dbReference type="SUPFAM" id="SSF53098">
    <property type="entry name" value="Ribonuclease H-like"/>
    <property type="match status" value="1"/>
</dbReference>
<feature type="domain" description="RRM" evidence="11">
    <location>
        <begin position="360"/>
        <end position="429"/>
    </location>
</feature>
<dbReference type="InterPro" id="IPR007021">
    <property type="entry name" value="DUF659"/>
</dbReference>
<keyword evidence="7" id="KW-0539">Nucleus</keyword>
<evidence type="ECO:0000256" key="10">
    <source>
        <dbReference type="SAM" id="MobiDB-lite"/>
    </source>
</evidence>
<keyword evidence="4" id="KW-0862">Zinc</keyword>
<evidence type="ECO:0000256" key="2">
    <source>
        <dbReference type="ARBA" id="ARBA00022723"/>
    </source>
</evidence>
<dbReference type="SMART" id="SM00360">
    <property type="entry name" value="RRM"/>
    <property type="match status" value="3"/>
</dbReference>
<protein>
    <submittedName>
        <fullName evidence="13">Uncharacterized protein</fullName>
    </submittedName>
</protein>
<keyword evidence="14" id="KW-1185">Reference proteome</keyword>
<evidence type="ECO:0000256" key="9">
    <source>
        <dbReference type="PROSITE-ProRule" id="PRU00176"/>
    </source>
</evidence>
<keyword evidence="2" id="KW-0479">Metal-binding</keyword>
<dbReference type="GO" id="GO:0008270">
    <property type="term" value="F:zinc ion binding"/>
    <property type="evidence" value="ECO:0007669"/>
    <property type="project" value="UniProtKB-KW"/>
</dbReference>
<evidence type="ECO:0000313" key="14">
    <source>
        <dbReference type="Proteomes" id="UP001552299"/>
    </source>
</evidence>
<feature type="compositionally biased region" description="Low complexity" evidence="10">
    <location>
        <begin position="790"/>
        <end position="803"/>
    </location>
</feature>
<evidence type="ECO:0000256" key="6">
    <source>
        <dbReference type="ARBA" id="ARBA00023125"/>
    </source>
</evidence>
<evidence type="ECO:0000313" key="13">
    <source>
        <dbReference type="EMBL" id="KAL0911839.1"/>
    </source>
</evidence>
<feature type="domain" description="BED-type" evidence="12">
    <location>
        <begin position="700"/>
        <end position="761"/>
    </location>
</feature>
<evidence type="ECO:0000259" key="11">
    <source>
        <dbReference type="PROSITE" id="PS50102"/>
    </source>
</evidence>
<evidence type="ECO:0000256" key="4">
    <source>
        <dbReference type="ARBA" id="ARBA00022833"/>
    </source>
</evidence>
<dbReference type="InterPro" id="IPR008906">
    <property type="entry name" value="HATC_C_dom"/>
</dbReference>
<evidence type="ECO:0000256" key="1">
    <source>
        <dbReference type="ARBA" id="ARBA00004123"/>
    </source>
</evidence>
<name>A0ABD0UGE9_DENTH</name>
<evidence type="ECO:0000256" key="3">
    <source>
        <dbReference type="ARBA" id="ARBA00022771"/>
    </source>
</evidence>
<dbReference type="Gene3D" id="3.30.70.330">
    <property type="match status" value="3"/>
</dbReference>
<dbReference type="Pfam" id="PF00076">
    <property type="entry name" value="RRM_1"/>
    <property type="match status" value="3"/>
</dbReference>
<feature type="domain" description="RRM" evidence="11">
    <location>
        <begin position="440"/>
        <end position="523"/>
    </location>
</feature>
<dbReference type="Proteomes" id="UP001552299">
    <property type="component" value="Unassembled WGS sequence"/>
</dbReference>
<dbReference type="InterPro" id="IPR035979">
    <property type="entry name" value="RBD_domain_sf"/>
</dbReference>
<keyword evidence="5 9" id="KW-0694">RNA-binding</keyword>
<dbReference type="EMBL" id="JANQDX010000014">
    <property type="protein sequence ID" value="KAL0911839.1"/>
    <property type="molecule type" value="Genomic_DNA"/>
</dbReference>
<evidence type="ECO:0000259" key="12">
    <source>
        <dbReference type="PROSITE" id="PS50808"/>
    </source>
</evidence>
<reference evidence="13 14" key="1">
    <citation type="journal article" date="2024" name="Plant Biotechnol. J.">
        <title>Dendrobium thyrsiflorum genome and its molecular insights into genes involved in important horticultural traits.</title>
        <authorList>
            <person name="Chen B."/>
            <person name="Wang J.Y."/>
            <person name="Zheng P.J."/>
            <person name="Li K.L."/>
            <person name="Liang Y.M."/>
            <person name="Chen X.F."/>
            <person name="Zhang C."/>
            <person name="Zhao X."/>
            <person name="He X."/>
            <person name="Zhang G.Q."/>
            <person name="Liu Z.J."/>
            <person name="Xu Q."/>
        </authorList>
    </citation>
    <scope>NUCLEOTIDE SEQUENCE [LARGE SCALE GENOMIC DNA]</scope>
    <source>
        <strain evidence="13">GZMU011</strain>
    </source>
</reference>
<comment type="subcellular location">
    <subcellularLocation>
        <location evidence="1">Nucleus</location>
    </subcellularLocation>
</comment>
<dbReference type="Pfam" id="PF04937">
    <property type="entry name" value="DUF659"/>
    <property type="match status" value="1"/>
</dbReference>
<dbReference type="InterPro" id="IPR000504">
    <property type="entry name" value="RRM_dom"/>
</dbReference>
<feature type="region of interest" description="Disordered" evidence="10">
    <location>
        <begin position="1"/>
        <end position="121"/>
    </location>
</feature>
<feature type="domain" description="RRM" evidence="11">
    <location>
        <begin position="536"/>
        <end position="618"/>
    </location>
</feature>
<keyword evidence="3 8" id="KW-0863">Zinc-finger</keyword>
<keyword evidence="6" id="KW-0238">DNA-binding</keyword>
<gene>
    <name evidence="13" type="ORF">M5K25_017763</name>
</gene>
<organism evidence="13 14">
    <name type="scientific">Dendrobium thyrsiflorum</name>
    <name type="common">Pinecone-like raceme dendrobium</name>
    <name type="synonym">Orchid</name>
    <dbReference type="NCBI Taxonomy" id="117978"/>
    <lineage>
        <taxon>Eukaryota</taxon>
        <taxon>Viridiplantae</taxon>
        <taxon>Streptophyta</taxon>
        <taxon>Embryophyta</taxon>
        <taxon>Tracheophyta</taxon>
        <taxon>Spermatophyta</taxon>
        <taxon>Magnoliopsida</taxon>
        <taxon>Liliopsida</taxon>
        <taxon>Asparagales</taxon>
        <taxon>Orchidaceae</taxon>
        <taxon>Epidendroideae</taxon>
        <taxon>Malaxideae</taxon>
        <taxon>Dendrobiinae</taxon>
        <taxon>Dendrobium</taxon>
    </lineage>
</organism>